<dbReference type="Proteomes" id="UP000018719">
    <property type="component" value="Unassembled WGS sequence"/>
</dbReference>
<comment type="caution">
    <text evidence="2">The sequence shown here is derived from an EMBL/GenBank/DDBJ whole genome shotgun (WGS) entry which is preliminary data.</text>
</comment>
<feature type="compositionally biased region" description="Polar residues" evidence="1">
    <location>
        <begin position="1"/>
        <end position="17"/>
    </location>
</feature>
<evidence type="ECO:0000256" key="1">
    <source>
        <dbReference type="SAM" id="MobiDB-lite"/>
    </source>
</evidence>
<dbReference type="STRING" id="1049790.LEP1GSC047_0650"/>
<proteinExistence type="predicted"/>
<reference evidence="2 3" key="1">
    <citation type="submission" date="2013-05" db="EMBL/GenBank/DDBJ databases">
        <authorList>
            <person name="Harkins D.M."/>
            <person name="Durkin A.S."/>
            <person name="Brinkac L.M."/>
            <person name="Haft D.H."/>
            <person name="Selengut J.D."/>
            <person name="Sanka R."/>
            <person name="DePew J."/>
            <person name="Purushe J."/>
            <person name="Hartskeerl R.A."/>
            <person name="Ahmed A."/>
            <person name="van der Linden H."/>
            <person name="Goris M.G.A."/>
            <person name="Vinetz J.M."/>
            <person name="Sutton G.G."/>
            <person name="Nierman W.C."/>
            <person name="Fouts D.E."/>
        </authorList>
    </citation>
    <scope>NUCLEOTIDE SEQUENCE [LARGE SCALE GENOMIC DNA]</scope>
    <source>
        <strain evidence="2 3">10</strain>
    </source>
</reference>
<accession>V6HBT5</accession>
<evidence type="ECO:0000313" key="2">
    <source>
        <dbReference type="EMBL" id="EQA37191.1"/>
    </source>
</evidence>
<gene>
    <name evidence="2" type="ORF">LEP1GSC047_0650</name>
</gene>
<protein>
    <submittedName>
        <fullName evidence="2">Uncharacterized protein</fullName>
    </submittedName>
</protein>
<evidence type="ECO:0000313" key="3">
    <source>
        <dbReference type="Proteomes" id="UP000018719"/>
    </source>
</evidence>
<dbReference type="EMBL" id="AHMM02000016">
    <property type="protein sequence ID" value="EQA37191.1"/>
    <property type="molecule type" value="Genomic_DNA"/>
</dbReference>
<dbReference type="AlphaFoldDB" id="V6HBT5"/>
<feature type="region of interest" description="Disordered" evidence="1">
    <location>
        <begin position="1"/>
        <end position="41"/>
    </location>
</feature>
<organism evidence="2 3">
    <name type="scientific">Leptospira inadai serovar Lyme str. 10</name>
    <dbReference type="NCBI Taxonomy" id="1049790"/>
    <lineage>
        <taxon>Bacteria</taxon>
        <taxon>Pseudomonadati</taxon>
        <taxon>Spirochaetota</taxon>
        <taxon>Spirochaetia</taxon>
        <taxon>Leptospirales</taxon>
        <taxon>Leptospiraceae</taxon>
        <taxon>Leptospira</taxon>
    </lineage>
</organism>
<name>V6HBT5_9LEPT</name>
<sequence>MIYPRSNDTQGAKQSQRYYRRMIDKNKGGAETGANAKPGVA</sequence>